<name>A0ABU3VMD0_9EURY</name>
<protein>
    <submittedName>
        <fullName evidence="2">Uncharacterized protein</fullName>
    </submittedName>
</protein>
<keyword evidence="1" id="KW-0472">Membrane</keyword>
<proteinExistence type="predicted"/>
<gene>
    <name evidence="2" type="ORF">MmiAt1_00860</name>
</gene>
<evidence type="ECO:0000313" key="2">
    <source>
        <dbReference type="EMBL" id="MDV0444558.1"/>
    </source>
</evidence>
<dbReference type="EMBL" id="JAWDKC010000003">
    <property type="protein sequence ID" value="MDV0444558.1"/>
    <property type="molecule type" value="Genomic_DNA"/>
</dbReference>
<accession>A0ABU3VMD0</accession>
<organism evidence="2 3">
    <name type="scientific">Methanimicrococcus hacksteinii</name>
    <dbReference type="NCBI Taxonomy" id="3028293"/>
    <lineage>
        <taxon>Archaea</taxon>
        <taxon>Methanobacteriati</taxon>
        <taxon>Methanobacteriota</taxon>
        <taxon>Stenosarchaea group</taxon>
        <taxon>Methanomicrobia</taxon>
        <taxon>Methanosarcinales</taxon>
        <taxon>Methanosarcinaceae</taxon>
        <taxon>Methanimicrococcus</taxon>
    </lineage>
</organism>
<keyword evidence="1" id="KW-1133">Transmembrane helix</keyword>
<evidence type="ECO:0000256" key="1">
    <source>
        <dbReference type="SAM" id="Phobius"/>
    </source>
</evidence>
<feature type="transmembrane region" description="Helical" evidence="1">
    <location>
        <begin position="6"/>
        <end position="32"/>
    </location>
</feature>
<reference evidence="2 3" key="1">
    <citation type="submission" date="2023-06" db="EMBL/GenBank/DDBJ databases">
        <title>Genome sequence of Methanimicrococcus sp. At1.</title>
        <authorList>
            <person name="Protasov E."/>
            <person name="Platt K."/>
            <person name="Poehlein A."/>
            <person name="Daniel R."/>
            <person name="Brune A."/>
        </authorList>
    </citation>
    <scope>NUCLEOTIDE SEQUENCE [LARGE SCALE GENOMIC DNA]</scope>
    <source>
        <strain evidence="2 3">At1</strain>
    </source>
</reference>
<dbReference type="Proteomes" id="UP001272052">
    <property type="component" value="Unassembled WGS sequence"/>
</dbReference>
<comment type="caution">
    <text evidence="2">The sequence shown here is derived from an EMBL/GenBank/DDBJ whole genome shotgun (WGS) entry which is preliminary data.</text>
</comment>
<keyword evidence="3" id="KW-1185">Reference proteome</keyword>
<sequence>MNRIFFSLFISHLFSFLFLIFVFVFHLFYFCFFRLIKTKHPFFKIIKPELPIKPEKTKRRKEAQAKNGVQIF</sequence>
<evidence type="ECO:0000313" key="3">
    <source>
        <dbReference type="Proteomes" id="UP001272052"/>
    </source>
</evidence>
<keyword evidence="1" id="KW-0812">Transmembrane</keyword>